<dbReference type="OMA" id="VFEASIH"/>
<name>A0A8B8HSW3_VANTA</name>
<sequence length="341" mass="39382">MNIKITTFTNPFSFFCVAKDFSENCFKLENQSEVNQFSVNKNKITEANHGQYVAVKWENKWTRGIVSMEKQFLIWLIDYGIFLRPSEKTVFIDLPLEYRKLPTKVFEASIHGVVPIDKILTDDCQIKNNTTTSWTQGCIEKSQQLIKNALRIYFQPIALLTTLHNHVVIGDLFLEIQGKGVVNIIDELESWPVFLAKNQETYITNFTKLYVSRRRHRACLLKPDIPDFNVPEITLQINLQEYEDILKTSNSESVINKTESQFENTDILSSGQYEDKGAFKISPSDIEKYSNSYVTLNGKKYNVLSVLINKARDLSICERYKDYDLKSVGRGYSYRQSNASP</sequence>
<dbReference type="RefSeq" id="XP_026487547.2">
    <property type="nucleotide sequence ID" value="XM_026631762.2"/>
</dbReference>
<dbReference type="AlphaFoldDB" id="A0A8B8HSW3"/>
<dbReference type="Proteomes" id="UP001652626">
    <property type="component" value="Chromosome 4"/>
</dbReference>
<gene>
    <name evidence="2" type="primary">LOC113394451</name>
</gene>
<dbReference type="OrthoDB" id="7147154at2759"/>
<reference evidence="2" key="1">
    <citation type="submission" date="2025-08" db="UniProtKB">
        <authorList>
            <consortium name="RefSeq"/>
        </authorList>
    </citation>
    <scope>IDENTIFICATION</scope>
    <source>
        <tissue evidence="2">Whole body</tissue>
    </source>
</reference>
<accession>A0A8B8HSW3</accession>
<proteinExistence type="predicted"/>
<protein>
    <submittedName>
        <fullName evidence="2">Uncharacterized protein LOC113394451</fullName>
    </submittedName>
</protein>
<keyword evidence="1" id="KW-1185">Reference proteome</keyword>
<evidence type="ECO:0000313" key="2">
    <source>
        <dbReference type="RefSeq" id="XP_026487547.2"/>
    </source>
</evidence>
<organism evidence="1 2">
    <name type="scientific">Vanessa tameamea</name>
    <name type="common">Kamehameha butterfly</name>
    <dbReference type="NCBI Taxonomy" id="334116"/>
    <lineage>
        <taxon>Eukaryota</taxon>
        <taxon>Metazoa</taxon>
        <taxon>Ecdysozoa</taxon>
        <taxon>Arthropoda</taxon>
        <taxon>Hexapoda</taxon>
        <taxon>Insecta</taxon>
        <taxon>Pterygota</taxon>
        <taxon>Neoptera</taxon>
        <taxon>Endopterygota</taxon>
        <taxon>Lepidoptera</taxon>
        <taxon>Glossata</taxon>
        <taxon>Ditrysia</taxon>
        <taxon>Papilionoidea</taxon>
        <taxon>Nymphalidae</taxon>
        <taxon>Nymphalinae</taxon>
        <taxon>Vanessa</taxon>
    </lineage>
</organism>
<evidence type="ECO:0000313" key="1">
    <source>
        <dbReference type="Proteomes" id="UP001652626"/>
    </source>
</evidence>
<dbReference type="GeneID" id="113394451"/>